<gene>
    <name evidence="2" type="ORF">A4X06_0g9362</name>
</gene>
<feature type="compositionally biased region" description="Low complexity" evidence="1">
    <location>
        <begin position="77"/>
        <end position="93"/>
    </location>
</feature>
<name>A0A8X7SSA9_9BASI</name>
<keyword evidence="3" id="KW-1185">Reference proteome</keyword>
<reference evidence="2" key="2">
    <citation type="journal article" date="2019" name="IMA Fungus">
        <title>Genome sequencing and comparison of five Tilletia species to identify candidate genes for the detection of regulated species infecting wheat.</title>
        <authorList>
            <person name="Nguyen H.D.T."/>
            <person name="Sultana T."/>
            <person name="Kesanakurti P."/>
            <person name="Hambleton S."/>
        </authorList>
    </citation>
    <scope>NUCLEOTIDE SEQUENCE</scope>
    <source>
        <strain evidence="2">DAOMC 236426</strain>
    </source>
</reference>
<feature type="compositionally biased region" description="Basic and acidic residues" evidence="1">
    <location>
        <begin position="61"/>
        <end position="71"/>
    </location>
</feature>
<evidence type="ECO:0000313" key="2">
    <source>
        <dbReference type="EMBL" id="KAE8237024.1"/>
    </source>
</evidence>
<comment type="caution">
    <text evidence="2">The sequence shown here is derived from an EMBL/GenBank/DDBJ whole genome shotgun (WGS) entry which is preliminary data.</text>
</comment>
<dbReference type="AlphaFoldDB" id="A0A8X7SSA9"/>
<organism evidence="2 3">
    <name type="scientific">Tilletia controversa</name>
    <name type="common">dwarf bunt fungus</name>
    <dbReference type="NCBI Taxonomy" id="13291"/>
    <lineage>
        <taxon>Eukaryota</taxon>
        <taxon>Fungi</taxon>
        <taxon>Dikarya</taxon>
        <taxon>Basidiomycota</taxon>
        <taxon>Ustilaginomycotina</taxon>
        <taxon>Exobasidiomycetes</taxon>
        <taxon>Tilletiales</taxon>
        <taxon>Tilletiaceae</taxon>
        <taxon>Tilletia</taxon>
    </lineage>
</organism>
<reference evidence="2" key="1">
    <citation type="submission" date="2016-04" db="EMBL/GenBank/DDBJ databases">
        <authorList>
            <person name="Nguyen H.D."/>
            <person name="Samba Siva P."/>
            <person name="Cullis J."/>
            <person name="Levesque C.A."/>
            <person name="Hambleton S."/>
        </authorList>
    </citation>
    <scope>NUCLEOTIDE SEQUENCE</scope>
    <source>
        <strain evidence="2">DAOMC 236426</strain>
    </source>
</reference>
<accession>A0A8X7SSA9</accession>
<sequence length="348" mass="35967">STKSFASSAASTSTRTGVLRSAATARKSGVEASRYAGGGGAAPTPTPASASGRTNGGNVLGRDRVASRPRESGAMGRTSSSSAAPTTASAARTTLKRSTPDEDLDAVVRGSDHYSASTSALPATSGSTTSLRSTIVAARHARPLGTSLSSISMGQSNRSMSTSAVLEGEMTVAEMKQEADILADANVLVVASGIALHERELDALRIYEGAIGRAELPWRALQQSGLVLEAVSLVKLVQHRANESKDADVVSALQNLLDAAGPQPKQSVEALQAATKRIGDVAKTSRDRIRQNDSVLSVISGTPGTRSQGQKDEGTALLLGEFVENLLEKMESSLVDAGRELKTKLGVK</sequence>
<protein>
    <submittedName>
        <fullName evidence="2">Uncharacterized protein</fullName>
    </submittedName>
</protein>
<proteinExistence type="predicted"/>
<feature type="region of interest" description="Disordered" evidence="1">
    <location>
        <begin position="1"/>
        <end position="103"/>
    </location>
</feature>
<dbReference type="Proteomes" id="UP000077684">
    <property type="component" value="Unassembled WGS sequence"/>
</dbReference>
<feature type="compositionally biased region" description="Low complexity" evidence="1">
    <location>
        <begin position="1"/>
        <end position="14"/>
    </location>
</feature>
<dbReference type="EMBL" id="LWDE02002693">
    <property type="protein sequence ID" value="KAE8237024.1"/>
    <property type="molecule type" value="Genomic_DNA"/>
</dbReference>
<evidence type="ECO:0000313" key="3">
    <source>
        <dbReference type="Proteomes" id="UP000077684"/>
    </source>
</evidence>
<evidence type="ECO:0000256" key="1">
    <source>
        <dbReference type="SAM" id="MobiDB-lite"/>
    </source>
</evidence>
<feature type="non-terminal residue" evidence="2">
    <location>
        <position position="348"/>
    </location>
</feature>